<dbReference type="InParanoid" id="A0A1Y5TVA9"/>
<evidence type="ECO:0000313" key="6">
    <source>
        <dbReference type="Proteomes" id="UP000193200"/>
    </source>
</evidence>
<dbReference type="RefSeq" id="WP_085884965.1">
    <property type="nucleotide sequence ID" value="NZ_FWFR01000003.1"/>
</dbReference>
<keyword evidence="6" id="KW-1185">Reference proteome</keyword>
<proteinExistence type="inferred from homology"/>
<protein>
    <submittedName>
        <fullName evidence="5">Serine protease Do-like HtrB</fullName>
        <ecNumber evidence="5">3.4.21.107</ecNumber>
    </submittedName>
</protein>
<dbReference type="GO" id="GO:0004252">
    <property type="term" value="F:serine-type endopeptidase activity"/>
    <property type="evidence" value="ECO:0007669"/>
    <property type="project" value="InterPro"/>
</dbReference>
<evidence type="ECO:0000256" key="3">
    <source>
        <dbReference type="ARBA" id="ARBA00022801"/>
    </source>
</evidence>
<gene>
    <name evidence="5" type="primary">htrB</name>
    <name evidence="5" type="ORF">OCH7691_03637</name>
</gene>
<dbReference type="InterPro" id="IPR009003">
    <property type="entry name" value="Peptidase_S1_PA"/>
</dbReference>
<dbReference type="Proteomes" id="UP000193200">
    <property type="component" value="Unassembled WGS sequence"/>
</dbReference>
<dbReference type="InterPro" id="IPR001940">
    <property type="entry name" value="Peptidase_S1C"/>
</dbReference>
<dbReference type="EMBL" id="FWFR01000003">
    <property type="protein sequence ID" value="SLN73674.1"/>
    <property type="molecule type" value="Genomic_DNA"/>
</dbReference>
<dbReference type="PRINTS" id="PR00834">
    <property type="entry name" value="PROTEASES2C"/>
</dbReference>
<reference evidence="5 6" key="1">
    <citation type="submission" date="2017-03" db="EMBL/GenBank/DDBJ databases">
        <authorList>
            <person name="Afonso C.L."/>
            <person name="Miller P.J."/>
            <person name="Scott M.A."/>
            <person name="Spackman E."/>
            <person name="Goraichik I."/>
            <person name="Dimitrov K.M."/>
            <person name="Suarez D.L."/>
            <person name="Swayne D.E."/>
        </authorList>
    </citation>
    <scope>NUCLEOTIDE SEQUENCE [LARGE SCALE GENOMIC DNA]</scope>
    <source>
        <strain evidence="5 6">CECT 7691</strain>
    </source>
</reference>
<keyword evidence="2 5" id="KW-0645">Protease</keyword>
<accession>A0A1Y5TVA9</accession>
<dbReference type="PANTHER" id="PTHR43343:SF3">
    <property type="entry name" value="PROTEASE DO-LIKE 8, CHLOROPLASTIC"/>
    <property type="match status" value="1"/>
</dbReference>
<evidence type="ECO:0000313" key="5">
    <source>
        <dbReference type="EMBL" id="SLN73674.1"/>
    </source>
</evidence>
<dbReference type="OrthoDB" id="112232at2"/>
<dbReference type="SUPFAM" id="SSF50494">
    <property type="entry name" value="Trypsin-like serine proteases"/>
    <property type="match status" value="1"/>
</dbReference>
<name>A0A1Y5TVA9_9PROT</name>
<evidence type="ECO:0000256" key="1">
    <source>
        <dbReference type="ARBA" id="ARBA00010541"/>
    </source>
</evidence>
<organism evidence="5 6">
    <name type="scientific">Oceanibacterium hippocampi</name>
    <dbReference type="NCBI Taxonomy" id="745714"/>
    <lineage>
        <taxon>Bacteria</taxon>
        <taxon>Pseudomonadati</taxon>
        <taxon>Pseudomonadota</taxon>
        <taxon>Alphaproteobacteria</taxon>
        <taxon>Sneathiellales</taxon>
        <taxon>Sneathiellaceae</taxon>
        <taxon>Oceanibacterium</taxon>
    </lineage>
</organism>
<keyword evidence="3 5" id="KW-0378">Hydrolase</keyword>
<evidence type="ECO:0000256" key="4">
    <source>
        <dbReference type="SAM" id="SignalP"/>
    </source>
</evidence>
<dbReference type="InterPro" id="IPR051201">
    <property type="entry name" value="Chloro_Bact_Ser_Proteases"/>
</dbReference>
<sequence>MTRGILFAIILSVAASAGASAVRAEQAAVVNCYDKAREMVSRTFAAKCAGEIVSDEMAETVRQRRIERMQQGFSGPKPVEPGRRLTGIGTGFFVADGGQVLTNVHVVRNCSALSVETTGGERRTAHLVASHMTLDLALLTTDAAAPAVAVFDPGAVLQASGRADLIGYPTQGVAPILPSMTNAVVLRPVMPGDVLPAFFLVRGDVRPGNSGGPVLDARGAVVGVVFAKANTPEIYRKSGNLVTDVGIAIAARPVLEFLAENGVSAHRLQAGTERAERTRDSVFGESRPFIVRVGCWR</sequence>
<dbReference type="GO" id="GO:0006508">
    <property type="term" value="P:proteolysis"/>
    <property type="evidence" value="ECO:0007669"/>
    <property type="project" value="UniProtKB-KW"/>
</dbReference>
<dbReference type="InterPro" id="IPR043504">
    <property type="entry name" value="Peptidase_S1_PA_chymotrypsin"/>
</dbReference>
<dbReference type="Pfam" id="PF13365">
    <property type="entry name" value="Trypsin_2"/>
    <property type="match status" value="1"/>
</dbReference>
<dbReference type="EC" id="3.4.21.107" evidence="5"/>
<feature type="chain" id="PRO_5012193129" evidence="4">
    <location>
        <begin position="20"/>
        <end position="297"/>
    </location>
</feature>
<comment type="similarity">
    <text evidence="1">Belongs to the peptidase S1C family.</text>
</comment>
<feature type="signal peptide" evidence="4">
    <location>
        <begin position="1"/>
        <end position="19"/>
    </location>
</feature>
<dbReference type="AlphaFoldDB" id="A0A1Y5TVA9"/>
<dbReference type="PANTHER" id="PTHR43343">
    <property type="entry name" value="PEPTIDASE S12"/>
    <property type="match status" value="1"/>
</dbReference>
<dbReference type="Gene3D" id="2.40.10.10">
    <property type="entry name" value="Trypsin-like serine proteases"/>
    <property type="match status" value="2"/>
</dbReference>
<keyword evidence="4" id="KW-0732">Signal</keyword>
<evidence type="ECO:0000256" key="2">
    <source>
        <dbReference type="ARBA" id="ARBA00022670"/>
    </source>
</evidence>